<dbReference type="EMBL" id="OU892281">
    <property type="protein sequence ID" value="CAG9769147.1"/>
    <property type="molecule type" value="Genomic_DNA"/>
</dbReference>
<protein>
    <submittedName>
        <fullName evidence="1">Uncharacterized protein</fullName>
    </submittedName>
</protein>
<evidence type="ECO:0000313" key="2">
    <source>
        <dbReference type="Proteomes" id="UP001152799"/>
    </source>
</evidence>
<dbReference type="InterPro" id="IPR029058">
    <property type="entry name" value="AB_hydrolase_fold"/>
</dbReference>
<evidence type="ECO:0000313" key="1">
    <source>
        <dbReference type="EMBL" id="CAG9769147.1"/>
    </source>
</evidence>
<keyword evidence="2" id="KW-1185">Reference proteome</keyword>
<dbReference type="SUPFAM" id="SSF53474">
    <property type="entry name" value="alpha/beta-Hydrolases"/>
    <property type="match status" value="1"/>
</dbReference>
<organism evidence="1 2">
    <name type="scientific">Ceutorhynchus assimilis</name>
    <name type="common">cabbage seed weevil</name>
    <dbReference type="NCBI Taxonomy" id="467358"/>
    <lineage>
        <taxon>Eukaryota</taxon>
        <taxon>Metazoa</taxon>
        <taxon>Ecdysozoa</taxon>
        <taxon>Arthropoda</taxon>
        <taxon>Hexapoda</taxon>
        <taxon>Insecta</taxon>
        <taxon>Pterygota</taxon>
        <taxon>Neoptera</taxon>
        <taxon>Endopterygota</taxon>
        <taxon>Coleoptera</taxon>
        <taxon>Polyphaga</taxon>
        <taxon>Cucujiformia</taxon>
        <taxon>Curculionidae</taxon>
        <taxon>Ceutorhynchinae</taxon>
        <taxon>Ceutorhynchus</taxon>
    </lineage>
</organism>
<gene>
    <name evidence="1" type="ORF">CEUTPL_LOCUS9663</name>
</gene>
<dbReference type="Proteomes" id="UP001152799">
    <property type="component" value="Chromosome 5"/>
</dbReference>
<proteinExistence type="predicted"/>
<reference evidence="1" key="1">
    <citation type="submission" date="2022-01" db="EMBL/GenBank/DDBJ databases">
        <authorList>
            <person name="King R."/>
        </authorList>
    </citation>
    <scope>NUCLEOTIDE SEQUENCE</scope>
</reference>
<dbReference type="Gene3D" id="3.40.50.1820">
    <property type="entry name" value="alpha/beta hydrolase"/>
    <property type="match status" value="2"/>
</dbReference>
<name>A0A9N9QQW7_9CUCU</name>
<sequence length="175" mass="20156">MLETSKKNFHEIGFYDLPAMINHVLAKSGTDKLTYVGLSQACPAFMVMSALRPEYSKKIVLANFLAPVTAYAAKTKFAYFNYYEQNQDVYDQDVAPVYDITNVTTPLAIYFGKADILANVEGIYRQYKLMQNVVLYYRVESNDFNHMDFVYAKDLNKHLNNKVIETIDVYNKPKI</sequence>
<dbReference type="OrthoDB" id="6772781at2759"/>
<accession>A0A9N9QQW7</accession>
<dbReference type="PANTHER" id="PTHR11005">
    <property type="entry name" value="LYSOSOMAL ACID LIPASE-RELATED"/>
    <property type="match status" value="1"/>
</dbReference>
<dbReference type="AlphaFoldDB" id="A0A9N9QQW7"/>